<protein>
    <recommendedName>
        <fullName evidence="1">GPI inositol-deacylase PGAP1-like alpha/beta domain-containing protein</fullName>
    </recommendedName>
</protein>
<dbReference type="EMBL" id="AGWN01000001">
    <property type="protein sequence ID" value="EPD31270.1"/>
    <property type="molecule type" value="Genomic_DNA"/>
</dbReference>
<dbReference type="InterPro" id="IPR012908">
    <property type="entry name" value="PGAP1-ab_dom-like"/>
</dbReference>
<dbReference type="AlphaFoldDB" id="A0A9W5RF62"/>
<proteinExistence type="predicted"/>
<keyword evidence="3" id="KW-1185">Reference proteome</keyword>
<dbReference type="Proteomes" id="UP000014387">
    <property type="component" value="Unassembled WGS sequence"/>
</dbReference>
<dbReference type="Gene3D" id="3.40.50.1820">
    <property type="entry name" value="alpha/beta hydrolase"/>
    <property type="match status" value="1"/>
</dbReference>
<evidence type="ECO:0000259" key="1">
    <source>
        <dbReference type="Pfam" id="PF07819"/>
    </source>
</evidence>
<dbReference type="InterPro" id="IPR029058">
    <property type="entry name" value="AB_hydrolase_fold"/>
</dbReference>
<evidence type="ECO:0000313" key="3">
    <source>
        <dbReference type="Proteomes" id="UP000014387"/>
    </source>
</evidence>
<organism evidence="2 3">
    <name type="scientific">Gleimia europaea ACS-120-V-Col10b</name>
    <dbReference type="NCBI Taxonomy" id="883069"/>
    <lineage>
        <taxon>Bacteria</taxon>
        <taxon>Bacillati</taxon>
        <taxon>Actinomycetota</taxon>
        <taxon>Actinomycetes</taxon>
        <taxon>Actinomycetales</taxon>
        <taxon>Actinomycetaceae</taxon>
        <taxon>Gleimia</taxon>
    </lineage>
</organism>
<evidence type="ECO:0000313" key="2">
    <source>
        <dbReference type="EMBL" id="EPD31270.1"/>
    </source>
</evidence>
<sequence>MADRSRISRLLARQEALISGRFWRRSPVAEDADVTPRRHRQTPRYYGARRVPETMWLGDAIDVLGPLVVQVGAHFAFSMIAQSAPLPPSAQAAMREFSARQGEQLLEDAQRRFFDNPGLDTLVVQAFARAWRVPVAAGRGYLRAKIALGLDKDGRAARMLPLVPRRDFEALMVSYLTIGTAVGWFRGGTVTANLWYQDGEFLDLPTGTPNVRPRRLEAPRTLMDMAADIDDMYWVEALGQPVKITSVGEGQRRRWLISLPGTDHLSPESTLNPADTETNTREVLGLTSAMQSGVVAALRHAMALEGVSERDMVREPVVIMGHSQGGMVALSLADRHPRKVNVRGVITLGTPGRRLRVSRDVAALTLEHDQDVVPSLDGRPRRRVDDRVVVGRHLIRPRTGALFYAHASSTYTETVHLMERRAKVSPQSRIGRTVSRIEPYLPREGEASRVYVYEIVQELLSGSTRDLEGAIEVFAAMPEGAYPPSLIGSEVSDRRVTTLVRPALAQWKDRRMGKGEAR</sequence>
<comment type="caution">
    <text evidence="2">The sequence shown here is derived from an EMBL/GenBank/DDBJ whole genome shotgun (WGS) entry which is preliminary data.</text>
</comment>
<dbReference type="RefSeq" id="WP_016444381.1">
    <property type="nucleotide sequence ID" value="NZ_KE150266.1"/>
</dbReference>
<dbReference type="Pfam" id="PF07819">
    <property type="entry name" value="PGAP1"/>
    <property type="match status" value="1"/>
</dbReference>
<accession>A0A9W5RF62</accession>
<gene>
    <name evidence="2" type="ORF">HMPREF9238_01038</name>
</gene>
<dbReference type="SUPFAM" id="SSF53474">
    <property type="entry name" value="alpha/beta-Hydrolases"/>
    <property type="match status" value="1"/>
</dbReference>
<feature type="domain" description="GPI inositol-deacylase PGAP1-like alpha/beta" evidence="1">
    <location>
        <begin position="309"/>
        <end position="366"/>
    </location>
</feature>
<reference evidence="2 3" key="1">
    <citation type="submission" date="2013-05" db="EMBL/GenBank/DDBJ databases">
        <title>The Genome Sequence of Actinomyces europaeus ACS-120-V-COL10B.</title>
        <authorList>
            <consortium name="The Broad Institute Genomics Platform"/>
            <person name="Earl A."/>
            <person name="Ward D."/>
            <person name="Feldgarden M."/>
            <person name="Gevers D."/>
            <person name="Saerens B."/>
            <person name="Vaneechoutte M."/>
            <person name="Walker B."/>
            <person name="Young S."/>
            <person name="Zeng Q."/>
            <person name="Gargeya S."/>
            <person name="Fitzgerald M."/>
            <person name="Haas B."/>
            <person name="Abouelleil A."/>
            <person name="Allen A.W."/>
            <person name="Alvarado L."/>
            <person name="Arachchi H.M."/>
            <person name="Berlin A.M."/>
            <person name="Chapman S.B."/>
            <person name="Gainer-Dewar J."/>
            <person name="Goldberg J."/>
            <person name="Griggs A."/>
            <person name="Gujja S."/>
            <person name="Hansen M."/>
            <person name="Howarth C."/>
            <person name="Imamovic A."/>
            <person name="Ireland A."/>
            <person name="Larimer J."/>
            <person name="McCowan C."/>
            <person name="Murphy C."/>
            <person name="Pearson M."/>
            <person name="Poon T.W."/>
            <person name="Priest M."/>
            <person name="Roberts A."/>
            <person name="Saif S."/>
            <person name="Shea T."/>
            <person name="Sisk P."/>
            <person name="Sykes S."/>
            <person name="Wortman J."/>
            <person name="Nusbaum C."/>
            <person name="Birren B."/>
        </authorList>
    </citation>
    <scope>NUCLEOTIDE SEQUENCE [LARGE SCALE GENOMIC DNA]</scope>
    <source>
        <strain evidence="2 3">ACS-120-V-Col10b</strain>
    </source>
</reference>
<name>A0A9W5RF62_9ACTO</name>
<dbReference type="GO" id="GO:0016788">
    <property type="term" value="F:hydrolase activity, acting on ester bonds"/>
    <property type="evidence" value="ECO:0007669"/>
    <property type="project" value="InterPro"/>
</dbReference>
<dbReference type="OrthoDB" id="5095936at2"/>